<reference evidence="2" key="1">
    <citation type="submission" date="2013-08" db="EMBL/GenBank/DDBJ databases">
        <authorList>
            <person name="Mendez C."/>
            <person name="Richter M."/>
            <person name="Ferrer M."/>
            <person name="Sanchez J."/>
        </authorList>
    </citation>
    <scope>NUCLEOTIDE SEQUENCE</scope>
</reference>
<comment type="caution">
    <text evidence="2">The sequence shown here is derived from an EMBL/GenBank/DDBJ whole genome shotgun (WGS) entry which is preliminary data.</text>
</comment>
<dbReference type="InterPro" id="IPR052513">
    <property type="entry name" value="Thioester_dehydratase-like"/>
</dbReference>
<dbReference type="PANTHER" id="PTHR34075:SF5">
    <property type="entry name" value="BLR3430 PROTEIN"/>
    <property type="match status" value="1"/>
</dbReference>
<dbReference type="AlphaFoldDB" id="T1B4Y0"/>
<dbReference type="InterPro" id="IPR012340">
    <property type="entry name" value="NA-bd_OB-fold"/>
</dbReference>
<dbReference type="InterPro" id="IPR002878">
    <property type="entry name" value="ChsH2_C"/>
</dbReference>
<feature type="non-terminal residue" evidence="2">
    <location>
        <position position="1"/>
    </location>
</feature>
<feature type="domain" description="ChsH2 C-terminal OB-fold" evidence="1">
    <location>
        <begin position="93"/>
        <end position="157"/>
    </location>
</feature>
<dbReference type="SUPFAM" id="SSF50249">
    <property type="entry name" value="Nucleic acid-binding proteins"/>
    <property type="match status" value="1"/>
</dbReference>
<dbReference type="Gene3D" id="6.10.30.10">
    <property type="match status" value="1"/>
</dbReference>
<gene>
    <name evidence="2" type="ORF">B1B_12117</name>
</gene>
<name>T1B4Y0_9ZZZZ</name>
<protein>
    <submittedName>
        <fullName evidence="2">Protein containing DUF35</fullName>
    </submittedName>
</protein>
<dbReference type="PANTHER" id="PTHR34075">
    <property type="entry name" value="BLR3430 PROTEIN"/>
    <property type="match status" value="1"/>
</dbReference>
<evidence type="ECO:0000313" key="2">
    <source>
        <dbReference type="EMBL" id="EQD47884.1"/>
    </source>
</evidence>
<organism evidence="2">
    <name type="scientific">mine drainage metagenome</name>
    <dbReference type="NCBI Taxonomy" id="410659"/>
    <lineage>
        <taxon>unclassified sequences</taxon>
        <taxon>metagenomes</taxon>
        <taxon>ecological metagenomes</taxon>
    </lineage>
</organism>
<reference evidence="2" key="2">
    <citation type="journal article" date="2014" name="ISME J.">
        <title>Microbial stratification in low pH oxic and suboxic macroscopic growths along an acid mine drainage.</title>
        <authorList>
            <person name="Mendez-Garcia C."/>
            <person name="Mesa V."/>
            <person name="Sprenger R.R."/>
            <person name="Richter M."/>
            <person name="Diez M.S."/>
            <person name="Solano J."/>
            <person name="Bargiela R."/>
            <person name="Golyshina O.V."/>
            <person name="Manteca A."/>
            <person name="Ramos J.L."/>
            <person name="Gallego J.R."/>
            <person name="Llorente I."/>
            <person name="Martins Dos Santos V.A."/>
            <person name="Jensen O.N."/>
            <person name="Pelaez A.I."/>
            <person name="Sanchez J."/>
            <person name="Ferrer M."/>
        </authorList>
    </citation>
    <scope>NUCLEOTIDE SEQUENCE</scope>
</reference>
<accession>T1B4Y0</accession>
<evidence type="ECO:0000259" key="1">
    <source>
        <dbReference type="Pfam" id="PF01796"/>
    </source>
</evidence>
<dbReference type="Pfam" id="PF01796">
    <property type="entry name" value="OB_ChsH2_C"/>
    <property type="match status" value="1"/>
</dbReference>
<sequence>TAVPPSYEKFREVQEELERSGAAIFRDHDGVESLVIRSPYSINYIHSYAEDSEFFLALADGKLRGSQCTAKKCGYVYATPRGHCMECGAPTKWIDLPLKGRLHSWTTCHFGSEAFLKETPYNLALVEFDGVGSVLLARLKDCTESDLYVGMPVEARFSPTPKYSITDVWFVPAAPEA</sequence>
<dbReference type="EMBL" id="AUZY01007917">
    <property type="protein sequence ID" value="EQD47884.1"/>
    <property type="molecule type" value="Genomic_DNA"/>
</dbReference>
<proteinExistence type="predicted"/>